<dbReference type="GeneID" id="20246043"/>
<evidence type="ECO:0000256" key="6">
    <source>
        <dbReference type="ARBA" id="ARBA00023136"/>
    </source>
</evidence>
<feature type="transmembrane region" description="Helical" evidence="7">
    <location>
        <begin position="78"/>
        <end position="97"/>
    </location>
</feature>
<organism evidence="8 9">
    <name type="scientific">Lottia gigantea</name>
    <name type="common">Giant owl limpet</name>
    <dbReference type="NCBI Taxonomy" id="225164"/>
    <lineage>
        <taxon>Eukaryota</taxon>
        <taxon>Metazoa</taxon>
        <taxon>Spiralia</taxon>
        <taxon>Lophotrochozoa</taxon>
        <taxon>Mollusca</taxon>
        <taxon>Gastropoda</taxon>
        <taxon>Patellogastropoda</taxon>
        <taxon>Lottioidea</taxon>
        <taxon>Lottiidae</taxon>
        <taxon>Lottia</taxon>
    </lineage>
</organism>
<evidence type="ECO:0000256" key="7">
    <source>
        <dbReference type="SAM" id="Phobius"/>
    </source>
</evidence>
<feature type="transmembrane region" description="Helical" evidence="7">
    <location>
        <begin position="109"/>
        <end position="133"/>
    </location>
</feature>
<protein>
    <recommendedName>
        <fullName evidence="10">Transmembrane protein 8B</fullName>
    </recommendedName>
</protein>
<dbReference type="HOGENOM" id="CLU_1572396_0_0_1"/>
<evidence type="ECO:0000256" key="5">
    <source>
        <dbReference type="ARBA" id="ARBA00022989"/>
    </source>
</evidence>
<sequence>MFFSTFYHACDGDREDVYTLCIMKYNVLSFCDFLGSVCSLWVTVVAMARVYSPVTVLLQVSAPLFLVVGVLYDRTSLYVIAVPLLLALVLMAISWGVRCKKRKTCYPTWRRYLFCLLPGILIAATGAFIFAFAETESNYRFIHSVWHMTLSLSIIFLLPSRNNKKVTSFI</sequence>
<dbReference type="PANTHER" id="PTHR14319">
    <property type="entry name" value="FIVE-SPAN TRANSMEMBRANE PROTEIN M83"/>
    <property type="match status" value="1"/>
</dbReference>
<keyword evidence="4 7" id="KW-0812">Transmembrane</keyword>
<evidence type="ECO:0008006" key="10">
    <source>
        <dbReference type="Google" id="ProtNLM"/>
    </source>
</evidence>
<dbReference type="PANTHER" id="PTHR14319:SF3">
    <property type="entry name" value="TRANSMEMBRANE PROTEIN-LIKE PROTEIN"/>
    <property type="match status" value="1"/>
</dbReference>
<keyword evidence="5 7" id="KW-1133">Transmembrane helix</keyword>
<dbReference type="Proteomes" id="UP000030746">
    <property type="component" value="Unassembled WGS sequence"/>
</dbReference>
<dbReference type="InterPro" id="IPR021910">
    <property type="entry name" value="NGX6/PGAP6/MYMK"/>
</dbReference>
<dbReference type="OrthoDB" id="69646at2759"/>
<evidence type="ECO:0000313" key="9">
    <source>
        <dbReference type="Proteomes" id="UP000030746"/>
    </source>
</evidence>
<dbReference type="EMBL" id="KB199650">
    <property type="protein sequence ID" value="ESP05151.1"/>
    <property type="molecule type" value="Genomic_DNA"/>
</dbReference>
<reference evidence="8 9" key="1">
    <citation type="journal article" date="2013" name="Nature">
        <title>Insights into bilaterian evolution from three spiralian genomes.</title>
        <authorList>
            <person name="Simakov O."/>
            <person name="Marletaz F."/>
            <person name="Cho S.J."/>
            <person name="Edsinger-Gonzales E."/>
            <person name="Havlak P."/>
            <person name="Hellsten U."/>
            <person name="Kuo D.H."/>
            <person name="Larsson T."/>
            <person name="Lv J."/>
            <person name="Arendt D."/>
            <person name="Savage R."/>
            <person name="Osoegawa K."/>
            <person name="de Jong P."/>
            <person name="Grimwood J."/>
            <person name="Chapman J.A."/>
            <person name="Shapiro H."/>
            <person name="Aerts A."/>
            <person name="Otillar R.P."/>
            <person name="Terry A.Y."/>
            <person name="Boore J.L."/>
            <person name="Grigoriev I.V."/>
            <person name="Lindberg D.R."/>
            <person name="Seaver E.C."/>
            <person name="Weisblat D.A."/>
            <person name="Putnam N.H."/>
            <person name="Rokhsar D.S."/>
        </authorList>
    </citation>
    <scope>NUCLEOTIDE SEQUENCE [LARGE SCALE GENOMIC DNA]</scope>
</reference>
<dbReference type="KEGG" id="lgi:LOTGIDRAFT_208088"/>
<dbReference type="CTD" id="20246043"/>
<keyword evidence="3" id="KW-1003">Cell membrane</keyword>
<gene>
    <name evidence="8" type="ORF">LOTGIDRAFT_208088</name>
</gene>
<dbReference type="AlphaFoldDB" id="V4BC06"/>
<dbReference type="STRING" id="225164.V4BC06"/>
<evidence type="ECO:0000256" key="1">
    <source>
        <dbReference type="ARBA" id="ARBA00004651"/>
    </source>
</evidence>
<evidence type="ECO:0000256" key="3">
    <source>
        <dbReference type="ARBA" id="ARBA00022475"/>
    </source>
</evidence>
<dbReference type="OMA" id="HHACSGP"/>
<comment type="subcellular location">
    <subcellularLocation>
        <location evidence="1">Cell membrane</location>
        <topology evidence="1">Multi-pass membrane protein</topology>
    </subcellularLocation>
</comment>
<dbReference type="GO" id="GO:0005886">
    <property type="term" value="C:plasma membrane"/>
    <property type="evidence" value="ECO:0007669"/>
    <property type="project" value="UniProtKB-SubCell"/>
</dbReference>
<dbReference type="Pfam" id="PF12036">
    <property type="entry name" value="DUF3522"/>
    <property type="match status" value="1"/>
</dbReference>
<name>V4BC06_LOTGI</name>
<comment type="similarity">
    <text evidence="2">Belongs to the TMEM8 family.</text>
</comment>
<accession>V4BC06</accession>
<evidence type="ECO:0000256" key="2">
    <source>
        <dbReference type="ARBA" id="ARBA00005542"/>
    </source>
</evidence>
<proteinExistence type="inferred from homology"/>
<keyword evidence="9" id="KW-1185">Reference proteome</keyword>
<evidence type="ECO:0000256" key="4">
    <source>
        <dbReference type="ARBA" id="ARBA00022692"/>
    </source>
</evidence>
<keyword evidence="6 7" id="KW-0472">Membrane</keyword>
<feature type="transmembrane region" description="Helical" evidence="7">
    <location>
        <begin position="139"/>
        <end position="158"/>
    </location>
</feature>
<feature type="transmembrane region" description="Helical" evidence="7">
    <location>
        <begin position="54"/>
        <end position="72"/>
    </location>
</feature>
<evidence type="ECO:0000313" key="8">
    <source>
        <dbReference type="EMBL" id="ESP05151.1"/>
    </source>
</evidence>
<dbReference type="RefSeq" id="XP_009043696.1">
    <property type="nucleotide sequence ID" value="XM_009045448.1"/>
</dbReference>